<dbReference type="EMBL" id="LNQE01001591">
    <property type="protein sequence ID" value="KUG15063.1"/>
    <property type="molecule type" value="Genomic_DNA"/>
</dbReference>
<organism evidence="7">
    <name type="scientific">hydrocarbon metagenome</name>
    <dbReference type="NCBI Taxonomy" id="938273"/>
    <lineage>
        <taxon>unclassified sequences</taxon>
        <taxon>metagenomes</taxon>
        <taxon>ecological metagenomes</taxon>
    </lineage>
</organism>
<keyword evidence="1" id="KW-0597">Phosphoprotein</keyword>
<dbReference type="GO" id="GO:0000166">
    <property type="term" value="F:nucleotide binding"/>
    <property type="evidence" value="ECO:0007669"/>
    <property type="project" value="UniProtKB-KW"/>
</dbReference>
<dbReference type="PANTHER" id="PTHR34139">
    <property type="entry name" value="UPF0331 PROTEIN MJ0127"/>
    <property type="match status" value="1"/>
</dbReference>
<evidence type="ECO:0000256" key="5">
    <source>
        <dbReference type="ARBA" id="ARBA00022801"/>
    </source>
</evidence>
<dbReference type="InterPro" id="IPR037038">
    <property type="entry name" value="HepT-like_sf"/>
</dbReference>
<comment type="similarity">
    <text evidence="6">Belongs to the HepT RNase toxin family.</text>
</comment>
<evidence type="ECO:0008006" key="8">
    <source>
        <dbReference type="Google" id="ProtNLM"/>
    </source>
</evidence>
<name>A0A0W8F2C2_9ZZZZ</name>
<evidence type="ECO:0000256" key="1">
    <source>
        <dbReference type="ARBA" id="ARBA00022553"/>
    </source>
</evidence>
<accession>A0A0W8F2C2</accession>
<protein>
    <recommendedName>
        <fullName evidence="8">Nucleotidyltransferase</fullName>
    </recommendedName>
</protein>
<dbReference type="Pfam" id="PF01934">
    <property type="entry name" value="HepT-like"/>
    <property type="match status" value="1"/>
</dbReference>
<keyword evidence="3" id="KW-0540">Nuclease</keyword>
<dbReference type="GO" id="GO:0004540">
    <property type="term" value="F:RNA nuclease activity"/>
    <property type="evidence" value="ECO:0007669"/>
    <property type="project" value="InterPro"/>
</dbReference>
<evidence type="ECO:0000256" key="4">
    <source>
        <dbReference type="ARBA" id="ARBA00022741"/>
    </source>
</evidence>
<dbReference type="GO" id="GO:0016787">
    <property type="term" value="F:hydrolase activity"/>
    <property type="evidence" value="ECO:0007669"/>
    <property type="project" value="UniProtKB-KW"/>
</dbReference>
<keyword evidence="5" id="KW-0378">Hydrolase</keyword>
<sequence>MSEIDWKGIAGMRDILTHRYFHVDWNVVWASIQEELPVLKIQMERLFQEHVDIKE</sequence>
<gene>
    <name evidence="7" type="ORF">ASZ90_015282</name>
</gene>
<evidence type="ECO:0000256" key="3">
    <source>
        <dbReference type="ARBA" id="ARBA00022722"/>
    </source>
</evidence>
<keyword evidence="2" id="KW-1277">Toxin-antitoxin system</keyword>
<dbReference type="InterPro" id="IPR008201">
    <property type="entry name" value="HepT-like"/>
</dbReference>
<dbReference type="InterPro" id="IPR051813">
    <property type="entry name" value="HepT_RNase_toxin"/>
</dbReference>
<comment type="caution">
    <text evidence="7">The sequence shown here is derived from an EMBL/GenBank/DDBJ whole genome shotgun (WGS) entry which is preliminary data.</text>
</comment>
<dbReference type="AlphaFoldDB" id="A0A0W8F2C2"/>
<dbReference type="GO" id="GO:0110001">
    <property type="term" value="C:toxin-antitoxin complex"/>
    <property type="evidence" value="ECO:0007669"/>
    <property type="project" value="InterPro"/>
</dbReference>
<evidence type="ECO:0000313" key="7">
    <source>
        <dbReference type="EMBL" id="KUG15063.1"/>
    </source>
</evidence>
<reference evidence="7" key="1">
    <citation type="journal article" date="2015" name="Proc. Natl. Acad. Sci. U.S.A.">
        <title>Networks of energetic and metabolic interactions define dynamics in microbial communities.</title>
        <authorList>
            <person name="Embree M."/>
            <person name="Liu J.K."/>
            <person name="Al-Bassam M.M."/>
            <person name="Zengler K."/>
        </authorList>
    </citation>
    <scope>NUCLEOTIDE SEQUENCE</scope>
</reference>
<proteinExistence type="inferred from homology"/>
<evidence type="ECO:0000256" key="2">
    <source>
        <dbReference type="ARBA" id="ARBA00022649"/>
    </source>
</evidence>
<keyword evidence="4" id="KW-0547">Nucleotide-binding</keyword>
<evidence type="ECO:0000256" key="6">
    <source>
        <dbReference type="ARBA" id="ARBA00024207"/>
    </source>
</evidence>
<dbReference type="PANTHER" id="PTHR34139:SF1">
    <property type="entry name" value="RNASE MJ1380-RELATED"/>
    <property type="match status" value="1"/>
</dbReference>
<dbReference type="Gene3D" id="1.20.120.580">
    <property type="entry name" value="bsu32300-like"/>
    <property type="match status" value="1"/>
</dbReference>